<accession>A0AAW3T6G7</accession>
<sequence>MTTRTNIPGGSPREPILGYSRAVKIGDQVLVSGTTSGGVGDTAEEQTREIFNRIEKALAKAGASLSDVVRTTVYLTNIDRDFDEVGAVHGELFGDVLPTNTVVGSSALASPELLVEISVDAVIGLTTES</sequence>
<reference evidence="1 2" key="1">
    <citation type="submission" date="2020-07" db="EMBL/GenBank/DDBJ databases">
        <title>Above-ground endophytic microbial communities from plants in different locations in the United States.</title>
        <authorList>
            <person name="Frank C."/>
        </authorList>
    </citation>
    <scope>NUCLEOTIDE SEQUENCE [LARGE SCALE GENOMIC DNA]</scope>
    <source>
        <strain evidence="1 2">WPL5_2</strain>
    </source>
</reference>
<comment type="caution">
    <text evidence="1">The sequence shown here is derived from an EMBL/GenBank/DDBJ whole genome shotgun (WGS) entry which is preliminary data.</text>
</comment>
<dbReference type="AlphaFoldDB" id="A0AAW3T6G7"/>
<evidence type="ECO:0000313" key="2">
    <source>
        <dbReference type="Proteomes" id="UP000590225"/>
    </source>
</evidence>
<dbReference type="InterPro" id="IPR035959">
    <property type="entry name" value="RutC-like_sf"/>
</dbReference>
<name>A0AAW3T6G7_9MICO</name>
<dbReference type="Pfam" id="PF01042">
    <property type="entry name" value="Ribonuc_L-PSP"/>
    <property type="match status" value="1"/>
</dbReference>
<dbReference type="RefSeq" id="WP_182516068.1">
    <property type="nucleotide sequence ID" value="NZ_JACGXP010000003.1"/>
</dbReference>
<dbReference type="SUPFAM" id="SSF55298">
    <property type="entry name" value="YjgF-like"/>
    <property type="match status" value="1"/>
</dbReference>
<organism evidence="1 2">
    <name type="scientific">Curtobacterium pusillum</name>
    <dbReference type="NCBI Taxonomy" id="69373"/>
    <lineage>
        <taxon>Bacteria</taxon>
        <taxon>Bacillati</taxon>
        <taxon>Actinomycetota</taxon>
        <taxon>Actinomycetes</taxon>
        <taxon>Micrococcales</taxon>
        <taxon>Microbacteriaceae</taxon>
        <taxon>Curtobacterium</taxon>
    </lineage>
</organism>
<dbReference type="Gene3D" id="3.30.1330.40">
    <property type="entry name" value="RutC-like"/>
    <property type="match status" value="1"/>
</dbReference>
<dbReference type="InterPro" id="IPR006175">
    <property type="entry name" value="YjgF/YER057c/UK114"/>
</dbReference>
<proteinExistence type="predicted"/>
<dbReference type="PANTHER" id="PTHR43857">
    <property type="entry name" value="BLR7761 PROTEIN"/>
    <property type="match status" value="1"/>
</dbReference>
<dbReference type="EMBL" id="JACGXP010000003">
    <property type="protein sequence ID" value="MBA8990764.1"/>
    <property type="molecule type" value="Genomic_DNA"/>
</dbReference>
<evidence type="ECO:0000313" key="1">
    <source>
        <dbReference type="EMBL" id="MBA8990764.1"/>
    </source>
</evidence>
<gene>
    <name evidence="1" type="ORF">FHW23_002029</name>
</gene>
<protein>
    <submittedName>
        <fullName evidence="1">Enamine deaminase RidA (YjgF/YER057c/UK114 family)</fullName>
    </submittedName>
</protein>
<dbReference type="CDD" id="cd06154">
    <property type="entry name" value="YjgF_YER057c_UK114_like_6"/>
    <property type="match status" value="1"/>
</dbReference>
<dbReference type="PANTHER" id="PTHR43857:SF1">
    <property type="entry name" value="YJGH FAMILY PROTEIN"/>
    <property type="match status" value="1"/>
</dbReference>
<dbReference type="Proteomes" id="UP000590225">
    <property type="component" value="Unassembled WGS sequence"/>
</dbReference>